<feature type="region of interest" description="Disordered" evidence="1">
    <location>
        <begin position="352"/>
        <end position="396"/>
    </location>
</feature>
<feature type="compositionally biased region" description="Polar residues" evidence="1">
    <location>
        <begin position="439"/>
        <end position="454"/>
    </location>
</feature>
<accession>A0A7I5E614</accession>
<dbReference type="OrthoDB" id="5835567at2759"/>
<feature type="region of interest" description="Disordered" evidence="1">
    <location>
        <begin position="165"/>
        <end position="211"/>
    </location>
</feature>
<evidence type="ECO:0000256" key="1">
    <source>
        <dbReference type="SAM" id="MobiDB-lite"/>
    </source>
</evidence>
<reference evidence="3" key="1">
    <citation type="submission" date="2020-12" db="UniProtKB">
        <authorList>
            <consortium name="WormBaseParasite"/>
        </authorList>
    </citation>
    <scope>IDENTIFICATION</scope>
    <source>
        <strain evidence="3">MHco3</strain>
    </source>
</reference>
<organism evidence="2 3">
    <name type="scientific">Haemonchus contortus</name>
    <name type="common">Barber pole worm</name>
    <dbReference type="NCBI Taxonomy" id="6289"/>
    <lineage>
        <taxon>Eukaryota</taxon>
        <taxon>Metazoa</taxon>
        <taxon>Ecdysozoa</taxon>
        <taxon>Nematoda</taxon>
        <taxon>Chromadorea</taxon>
        <taxon>Rhabditida</taxon>
        <taxon>Rhabditina</taxon>
        <taxon>Rhabditomorpha</taxon>
        <taxon>Strongyloidea</taxon>
        <taxon>Trichostrongylidae</taxon>
        <taxon>Haemonchus</taxon>
    </lineage>
</organism>
<feature type="compositionally biased region" description="Polar residues" evidence="1">
    <location>
        <begin position="119"/>
        <end position="133"/>
    </location>
</feature>
<feature type="region of interest" description="Disordered" evidence="1">
    <location>
        <begin position="109"/>
        <end position="145"/>
    </location>
</feature>
<dbReference type="Proteomes" id="UP000025227">
    <property type="component" value="Unplaced"/>
</dbReference>
<evidence type="ECO:0000313" key="2">
    <source>
        <dbReference type="Proteomes" id="UP000025227"/>
    </source>
</evidence>
<feature type="compositionally biased region" description="Polar residues" evidence="1">
    <location>
        <begin position="195"/>
        <end position="211"/>
    </location>
</feature>
<dbReference type="AlphaFoldDB" id="A0A7I5E614"/>
<dbReference type="WBParaSite" id="HCON_00021090-00001">
    <property type="protein sequence ID" value="HCON_00021090-00001"/>
    <property type="gene ID" value="HCON_00021090"/>
</dbReference>
<sequence length="552" mass="60409">MTVAGWNLNAAKKCQIEREMFSCCYCEAPLEAIMLETDEKTGEQRLLWACRNMKKNICFFPMGLPSEIFFLKRSALEKEEGVIPKPDIRRLPKKFWGLYPTVFADQLQSKSRTSDTRAETSMSNHTTDYLSCQTNSPTTSGSSVSSDHAAFDQLLKMGSETPVWGNSISKSKRGNIVGHPHSSGASSSDKDDTNKSAVTNSTSTCSSTDANGSIGSGGALAELICDHLQYTGVDIGRLEDDELVSKMAGIVKKLHKEKPSRAKFPGNFTHAEYHASLDYLFNLDVTPIKRKLNVRSADLPRVVALMRSKCDIDTMLNAMGGSTPTAAPPAKRSKTLLSKSDLRKRVESILNSLAARRKESEKPTSGSADTTANEEDPFGAKEWYEGEDGPSTSVPIASHVDSASAEEERLNAIVKDKVRSCIAKSAARRNEHRRRRMQESSLQSVQLNQHQSSCGPPLPLHSNDLAPSEPYNEEDGLLSFDSPYADSLGDVGSALSFPHDDLIQQSHSAVVQDLSISDSTHFHSSSPNSDLDLHSPVGDDEFSNLFAGYNFM</sequence>
<feature type="compositionally biased region" description="Low complexity" evidence="1">
    <location>
        <begin position="134"/>
        <end position="145"/>
    </location>
</feature>
<feature type="compositionally biased region" description="Basic residues" evidence="1">
    <location>
        <begin position="426"/>
        <end position="436"/>
    </location>
</feature>
<keyword evidence="2" id="KW-1185">Reference proteome</keyword>
<evidence type="ECO:0000313" key="3">
    <source>
        <dbReference type="WBParaSite" id="HCON_00021090-00001"/>
    </source>
</evidence>
<proteinExistence type="predicted"/>
<protein>
    <submittedName>
        <fullName evidence="3">Rho-GAP domain-containing protein</fullName>
    </submittedName>
</protein>
<name>A0A7I5E614_HAECO</name>
<dbReference type="OMA" id="HAEYHAS"/>
<feature type="region of interest" description="Disordered" evidence="1">
    <location>
        <begin position="425"/>
        <end position="479"/>
    </location>
</feature>